<dbReference type="OrthoDB" id="309640at2759"/>
<dbReference type="CDD" id="cd00448">
    <property type="entry name" value="YjgF_YER057c_UK114_family"/>
    <property type="match status" value="1"/>
</dbReference>
<dbReference type="InterPro" id="IPR035959">
    <property type="entry name" value="RutC-like_sf"/>
</dbReference>
<dbReference type="Pfam" id="PF01042">
    <property type="entry name" value="Ribonuc_L-PSP"/>
    <property type="match status" value="1"/>
</dbReference>
<sequence>MPERISWEQINKTGNSLLSPAYKSNGHVFTSGSVGVDPVTGKIPEDLETQAEIAIANLKHVLEKSGTSIDKVLKVLLFIGHPSYAATVNKVYAKYFINKPARSCVVVSFPNPNVKVEMECIAEYEEIKTKL</sequence>
<evidence type="ECO:0000256" key="1">
    <source>
        <dbReference type="ARBA" id="ARBA00010552"/>
    </source>
</evidence>
<dbReference type="GO" id="GO:0019239">
    <property type="term" value="F:deaminase activity"/>
    <property type="evidence" value="ECO:0007669"/>
    <property type="project" value="TreeGrafter"/>
</dbReference>
<protein>
    <submittedName>
        <fullName evidence="2">Uncharacterized protein</fullName>
    </submittedName>
</protein>
<dbReference type="GO" id="GO:0005829">
    <property type="term" value="C:cytosol"/>
    <property type="evidence" value="ECO:0007669"/>
    <property type="project" value="TreeGrafter"/>
</dbReference>
<evidence type="ECO:0000313" key="3">
    <source>
        <dbReference type="Proteomes" id="UP000094236"/>
    </source>
</evidence>
<dbReference type="STRING" id="669874.A0A1E4TN34"/>
<dbReference type="PANTHER" id="PTHR11803">
    <property type="entry name" value="2-IMINOBUTANOATE/2-IMINOPROPANOATE DEAMINASE RIDA"/>
    <property type="match status" value="1"/>
</dbReference>
<dbReference type="EMBL" id="KV454018">
    <property type="protein sequence ID" value="ODV93160.1"/>
    <property type="molecule type" value="Genomic_DNA"/>
</dbReference>
<comment type="similarity">
    <text evidence="1">Belongs to the RutC family.</text>
</comment>
<organism evidence="2 3">
    <name type="scientific">Pachysolen tannophilus NRRL Y-2460</name>
    <dbReference type="NCBI Taxonomy" id="669874"/>
    <lineage>
        <taxon>Eukaryota</taxon>
        <taxon>Fungi</taxon>
        <taxon>Dikarya</taxon>
        <taxon>Ascomycota</taxon>
        <taxon>Saccharomycotina</taxon>
        <taxon>Pichiomycetes</taxon>
        <taxon>Pachysolenaceae</taxon>
        <taxon>Pachysolen</taxon>
    </lineage>
</organism>
<gene>
    <name evidence="2" type="ORF">PACTADRAFT_51785</name>
</gene>
<dbReference type="SUPFAM" id="SSF55298">
    <property type="entry name" value="YjgF-like"/>
    <property type="match status" value="1"/>
</dbReference>
<reference evidence="3" key="1">
    <citation type="submission" date="2016-05" db="EMBL/GenBank/DDBJ databases">
        <title>Comparative genomics of biotechnologically important yeasts.</title>
        <authorList>
            <consortium name="DOE Joint Genome Institute"/>
            <person name="Riley R."/>
            <person name="Haridas S."/>
            <person name="Wolfe K.H."/>
            <person name="Lopes M.R."/>
            <person name="Hittinger C.T."/>
            <person name="Goker M."/>
            <person name="Salamov A."/>
            <person name="Wisecaver J."/>
            <person name="Long T.M."/>
            <person name="Aerts A.L."/>
            <person name="Barry K."/>
            <person name="Choi C."/>
            <person name="Clum A."/>
            <person name="Coughlan A.Y."/>
            <person name="Deshpande S."/>
            <person name="Douglass A.P."/>
            <person name="Hanson S.J."/>
            <person name="Klenk H.-P."/>
            <person name="Labutti K."/>
            <person name="Lapidus A."/>
            <person name="Lindquist E."/>
            <person name="Lipzen A."/>
            <person name="Meier-Kolthoff J.P."/>
            <person name="Ohm R.A."/>
            <person name="Otillar R.P."/>
            <person name="Pangilinan J."/>
            <person name="Peng Y."/>
            <person name="Rokas A."/>
            <person name="Rosa C.A."/>
            <person name="Scheuner C."/>
            <person name="Sibirny A.A."/>
            <person name="Slot J.C."/>
            <person name="Stielow J.B."/>
            <person name="Sun H."/>
            <person name="Kurtzman C.P."/>
            <person name="Blackwell M."/>
            <person name="Grigoriev I.V."/>
            <person name="Jeffries T.W."/>
        </authorList>
    </citation>
    <scope>NUCLEOTIDE SEQUENCE [LARGE SCALE GENOMIC DNA]</scope>
    <source>
        <strain evidence="3">NRRL Y-2460</strain>
    </source>
</reference>
<dbReference type="AlphaFoldDB" id="A0A1E4TN34"/>
<dbReference type="InterPro" id="IPR006175">
    <property type="entry name" value="YjgF/YER057c/UK114"/>
</dbReference>
<dbReference type="Proteomes" id="UP000094236">
    <property type="component" value="Unassembled WGS sequence"/>
</dbReference>
<name>A0A1E4TN34_PACTA</name>
<keyword evidence="3" id="KW-1185">Reference proteome</keyword>
<dbReference type="Gene3D" id="3.30.1330.40">
    <property type="entry name" value="RutC-like"/>
    <property type="match status" value="1"/>
</dbReference>
<proteinExistence type="inferred from homology"/>
<accession>A0A1E4TN34</accession>
<evidence type="ECO:0000313" key="2">
    <source>
        <dbReference type="EMBL" id="ODV93160.1"/>
    </source>
</evidence>
<dbReference type="PANTHER" id="PTHR11803:SF58">
    <property type="entry name" value="PROTEIN HMF1-RELATED"/>
    <property type="match status" value="1"/>
</dbReference>